<accession>A0A9P6ZW17</accession>
<comment type="caution">
    <text evidence="2">The sequence shown here is derived from an EMBL/GenBank/DDBJ whole genome shotgun (WGS) entry which is preliminary data.</text>
</comment>
<evidence type="ECO:0000313" key="2">
    <source>
        <dbReference type="EMBL" id="KAG1777803.1"/>
    </source>
</evidence>
<evidence type="ECO:0000313" key="3">
    <source>
        <dbReference type="Proteomes" id="UP000714275"/>
    </source>
</evidence>
<dbReference type="OrthoDB" id="3261594at2759"/>
<protein>
    <submittedName>
        <fullName evidence="2">Uncharacterized protein</fullName>
    </submittedName>
</protein>
<feature type="compositionally biased region" description="Basic and acidic residues" evidence="1">
    <location>
        <begin position="51"/>
        <end position="65"/>
    </location>
</feature>
<evidence type="ECO:0000256" key="1">
    <source>
        <dbReference type="SAM" id="MobiDB-lite"/>
    </source>
</evidence>
<feature type="region of interest" description="Disordered" evidence="1">
    <location>
        <begin position="1"/>
        <end position="77"/>
    </location>
</feature>
<gene>
    <name evidence="2" type="ORF">EV702DRAFT_1197010</name>
</gene>
<proteinExistence type="predicted"/>
<feature type="compositionally biased region" description="Polar residues" evidence="1">
    <location>
        <begin position="1"/>
        <end position="11"/>
    </location>
</feature>
<dbReference type="EMBL" id="JABBWD010000019">
    <property type="protein sequence ID" value="KAG1777803.1"/>
    <property type="molecule type" value="Genomic_DNA"/>
</dbReference>
<reference evidence="2" key="1">
    <citation type="journal article" date="2020" name="New Phytol.">
        <title>Comparative genomics reveals dynamic genome evolution in host specialist ectomycorrhizal fungi.</title>
        <authorList>
            <person name="Lofgren L.A."/>
            <person name="Nguyen N.H."/>
            <person name="Vilgalys R."/>
            <person name="Ruytinx J."/>
            <person name="Liao H.L."/>
            <person name="Branco S."/>
            <person name="Kuo A."/>
            <person name="LaButti K."/>
            <person name="Lipzen A."/>
            <person name="Andreopoulos W."/>
            <person name="Pangilinan J."/>
            <person name="Riley R."/>
            <person name="Hundley H."/>
            <person name="Na H."/>
            <person name="Barry K."/>
            <person name="Grigoriev I.V."/>
            <person name="Stajich J.E."/>
            <person name="Kennedy P.G."/>
        </authorList>
    </citation>
    <scope>NUCLEOTIDE SEQUENCE</scope>
    <source>
        <strain evidence="2">DOB743</strain>
    </source>
</reference>
<organism evidence="2 3">
    <name type="scientific">Suillus placidus</name>
    <dbReference type="NCBI Taxonomy" id="48579"/>
    <lineage>
        <taxon>Eukaryota</taxon>
        <taxon>Fungi</taxon>
        <taxon>Dikarya</taxon>
        <taxon>Basidiomycota</taxon>
        <taxon>Agaricomycotina</taxon>
        <taxon>Agaricomycetes</taxon>
        <taxon>Agaricomycetidae</taxon>
        <taxon>Boletales</taxon>
        <taxon>Suillineae</taxon>
        <taxon>Suillaceae</taxon>
        <taxon>Suillus</taxon>
    </lineage>
</organism>
<sequence length="270" mass="30280">MHKAQKSSTYQQHKDLRNEPSTVSACLKRAEPPDEHQNETLQPPDAGNAHNFDDTEPRDEPDAPDHVVQPPLAEMEPRKLDGDAALPFPPEMDDIGDLAPMPAPLDANEEELLNTIYDNISLADFQVSIAYIASLQNASLDDVNVGMDSDANERLRNPPQHILSLNDDPILKAAVKLYLKLSHAQADYTAAREVLMELHKVEEFPTLYQAKCACGGSQWCLWYDAQHVQQFMYWFPRSILILEKSHRKKKISRKQFPTIPLGPAAPGPLS</sequence>
<name>A0A9P6ZW17_9AGAM</name>
<feature type="compositionally biased region" description="Basic and acidic residues" evidence="1">
    <location>
        <begin position="28"/>
        <end position="38"/>
    </location>
</feature>
<keyword evidence="3" id="KW-1185">Reference proteome</keyword>
<dbReference type="AlphaFoldDB" id="A0A9P6ZW17"/>
<dbReference type="Proteomes" id="UP000714275">
    <property type="component" value="Unassembled WGS sequence"/>
</dbReference>